<dbReference type="RefSeq" id="XP_016485744.1">
    <property type="nucleotide sequence ID" value="XM_016630258.1"/>
</dbReference>
<gene>
    <name evidence="19" type="primary">LOC107806152</name>
</gene>
<dbReference type="CDD" id="cd16461">
    <property type="entry name" value="RING-H2_EL5-like"/>
    <property type="match status" value="1"/>
</dbReference>
<evidence type="ECO:0000256" key="14">
    <source>
        <dbReference type="PROSITE-ProRule" id="PRU00175"/>
    </source>
</evidence>
<dbReference type="Pfam" id="PF13639">
    <property type="entry name" value="zf-RING_2"/>
    <property type="match status" value="1"/>
</dbReference>
<dbReference type="KEGG" id="nta:107806152"/>
<organism evidence="18 19">
    <name type="scientific">Nicotiana tabacum</name>
    <name type="common">Common tobacco</name>
    <dbReference type="NCBI Taxonomy" id="4097"/>
    <lineage>
        <taxon>Eukaryota</taxon>
        <taxon>Viridiplantae</taxon>
        <taxon>Streptophyta</taxon>
        <taxon>Embryophyta</taxon>
        <taxon>Tracheophyta</taxon>
        <taxon>Spermatophyta</taxon>
        <taxon>Magnoliopsida</taxon>
        <taxon>eudicotyledons</taxon>
        <taxon>Gunneridae</taxon>
        <taxon>Pentapetalae</taxon>
        <taxon>asterids</taxon>
        <taxon>lamiids</taxon>
        <taxon>Solanales</taxon>
        <taxon>Solanaceae</taxon>
        <taxon>Nicotianoideae</taxon>
        <taxon>Nicotianeae</taxon>
        <taxon>Nicotiana</taxon>
    </lineage>
</organism>
<sequence>MAVKPRKLFPTSNQTADCHDVCDSTCPYGCYPYPDTDYYMPPPALLQPQPAPQSSNKNVQNISPYIIISVALLASLFLLLSYYIIVVRNCTNWSRRRHSRTQSEGVSEEFLDENRGPVIDYPIWYINTVGLQPAVINLITIFKYKRGNGLIDGTECSVCLNEFQDDDSLRLLPKCNHAFHIHCIDTWLRSHTNCPLCRAAIISNTATAPLGSIVPISSTNMNSSEDNGSQREAIVEVNNNNHSRDGEFQENARRVSREQDEFQEIERPETSKKEVNLNRGDKDVEVQPMRRSASMDSSISTTIGLQMGVGEKSCVETTTNEEIGSNSRMKRVMESASSMKRSLSYGGRSFFSKQHRNPSSVLPL</sequence>
<dbReference type="GeneID" id="107806152"/>
<evidence type="ECO:0000259" key="17">
    <source>
        <dbReference type="PROSITE" id="PS50089"/>
    </source>
</evidence>
<keyword evidence="12 16" id="KW-0472">Membrane</keyword>
<dbReference type="InterPro" id="IPR013083">
    <property type="entry name" value="Znf_RING/FYVE/PHD"/>
</dbReference>
<keyword evidence="18" id="KW-1185">Reference proteome</keyword>
<dbReference type="InterPro" id="IPR044600">
    <property type="entry name" value="ATL1/ATL16-like"/>
</dbReference>
<evidence type="ECO:0000256" key="9">
    <source>
        <dbReference type="ARBA" id="ARBA00022786"/>
    </source>
</evidence>
<dbReference type="UniPathway" id="UPA00143"/>
<comment type="catalytic activity">
    <reaction evidence="1">
        <text>S-ubiquitinyl-[E2 ubiquitin-conjugating enzyme]-L-cysteine + [acceptor protein]-L-lysine = [E2 ubiquitin-conjugating enzyme]-L-cysteine + N(6)-ubiquitinyl-[acceptor protein]-L-lysine.</text>
        <dbReference type="EC" id="2.3.2.27"/>
    </reaction>
</comment>
<evidence type="ECO:0000256" key="5">
    <source>
        <dbReference type="ARBA" id="ARBA00022679"/>
    </source>
</evidence>
<protein>
    <recommendedName>
        <fullName evidence="4">RING-type E3 ubiquitin transferase</fullName>
        <ecNumber evidence="4">2.3.2.27</ecNumber>
    </recommendedName>
</protein>
<dbReference type="PANTHER" id="PTHR46913:SF19">
    <property type="entry name" value="RING-TYPE E3 UBIQUITIN TRANSFERASE"/>
    <property type="match status" value="1"/>
</dbReference>
<evidence type="ECO:0000256" key="1">
    <source>
        <dbReference type="ARBA" id="ARBA00000900"/>
    </source>
</evidence>
<dbReference type="GO" id="GO:0008270">
    <property type="term" value="F:zinc ion binding"/>
    <property type="evidence" value="ECO:0007669"/>
    <property type="project" value="UniProtKB-KW"/>
</dbReference>
<evidence type="ECO:0000256" key="11">
    <source>
        <dbReference type="ARBA" id="ARBA00022989"/>
    </source>
</evidence>
<dbReference type="GO" id="GO:0061630">
    <property type="term" value="F:ubiquitin protein ligase activity"/>
    <property type="evidence" value="ECO:0007669"/>
    <property type="project" value="UniProtKB-EC"/>
</dbReference>
<evidence type="ECO:0000256" key="13">
    <source>
        <dbReference type="ARBA" id="ARBA00024209"/>
    </source>
</evidence>
<comment type="subcellular location">
    <subcellularLocation>
        <location evidence="2">Membrane</location>
        <topology evidence="2">Single-pass membrane protein</topology>
    </subcellularLocation>
</comment>
<evidence type="ECO:0000256" key="8">
    <source>
        <dbReference type="ARBA" id="ARBA00022771"/>
    </source>
</evidence>
<dbReference type="SUPFAM" id="SSF57850">
    <property type="entry name" value="RING/U-box"/>
    <property type="match status" value="1"/>
</dbReference>
<keyword evidence="11 16" id="KW-1133">Transmembrane helix</keyword>
<comment type="pathway">
    <text evidence="3">Protein modification; protein ubiquitination.</text>
</comment>
<dbReference type="FunFam" id="3.30.40.10:FF:000233">
    <property type="entry name" value="RING-H2 finger protein ATL54"/>
    <property type="match status" value="1"/>
</dbReference>
<keyword evidence="7" id="KW-0479">Metal-binding</keyword>
<evidence type="ECO:0000256" key="15">
    <source>
        <dbReference type="SAM" id="MobiDB-lite"/>
    </source>
</evidence>
<keyword evidence="8 14" id="KW-0863">Zinc-finger</keyword>
<dbReference type="GO" id="GO:0016567">
    <property type="term" value="P:protein ubiquitination"/>
    <property type="evidence" value="ECO:0000318"/>
    <property type="project" value="GO_Central"/>
</dbReference>
<evidence type="ECO:0000256" key="6">
    <source>
        <dbReference type="ARBA" id="ARBA00022692"/>
    </source>
</evidence>
<reference evidence="19" key="2">
    <citation type="submission" date="2025-08" db="UniProtKB">
        <authorList>
            <consortium name="RefSeq"/>
        </authorList>
    </citation>
    <scope>IDENTIFICATION</scope>
    <source>
        <tissue evidence="19">Leaf</tissue>
    </source>
</reference>
<evidence type="ECO:0000256" key="4">
    <source>
        <dbReference type="ARBA" id="ARBA00012483"/>
    </source>
</evidence>
<evidence type="ECO:0000256" key="2">
    <source>
        <dbReference type="ARBA" id="ARBA00004167"/>
    </source>
</evidence>
<dbReference type="Proteomes" id="UP000790787">
    <property type="component" value="Chromosome 15"/>
</dbReference>
<keyword evidence="5" id="KW-0808">Transferase</keyword>
<dbReference type="Gene3D" id="3.30.40.10">
    <property type="entry name" value="Zinc/RING finger domain, C3HC4 (zinc finger)"/>
    <property type="match status" value="1"/>
</dbReference>
<dbReference type="PROSITE" id="PS50089">
    <property type="entry name" value="ZF_RING_2"/>
    <property type="match status" value="1"/>
</dbReference>
<evidence type="ECO:0000256" key="3">
    <source>
        <dbReference type="ARBA" id="ARBA00004906"/>
    </source>
</evidence>
<dbReference type="STRING" id="4097.A0A1S4BA52"/>
<comment type="similarity">
    <text evidence="13">Belongs to the RING-type zinc finger family. ATL subfamily.</text>
</comment>
<evidence type="ECO:0000256" key="12">
    <source>
        <dbReference type="ARBA" id="ARBA00023136"/>
    </source>
</evidence>
<dbReference type="OMA" id="NQVDHPI"/>
<dbReference type="OrthoDB" id="9984778at2759"/>
<proteinExistence type="inferred from homology"/>
<dbReference type="SMART" id="SM01197">
    <property type="entry name" value="FANCL_C"/>
    <property type="match status" value="1"/>
</dbReference>
<evidence type="ECO:0000313" key="19">
    <source>
        <dbReference type="RefSeq" id="XP_016485744.1"/>
    </source>
</evidence>
<dbReference type="EC" id="2.3.2.27" evidence="4"/>
<accession>A0A1S4BA52</accession>
<feature type="region of interest" description="Disordered" evidence="15">
    <location>
        <begin position="345"/>
        <end position="364"/>
    </location>
</feature>
<feature type="transmembrane region" description="Helical" evidence="16">
    <location>
        <begin position="62"/>
        <end position="87"/>
    </location>
</feature>
<dbReference type="SMART" id="SM00184">
    <property type="entry name" value="RING"/>
    <property type="match status" value="1"/>
</dbReference>
<dbReference type="GO" id="GO:0016020">
    <property type="term" value="C:membrane"/>
    <property type="evidence" value="ECO:0007669"/>
    <property type="project" value="UniProtKB-SubCell"/>
</dbReference>
<dbReference type="AlphaFoldDB" id="A0A1S4BA52"/>
<evidence type="ECO:0000256" key="7">
    <source>
        <dbReference type="ARBA" id="ARBA00022723"/>
    </source>
</evidence>
<name>A0A1S4BA52_TOBAC</name>
<reference evidence="18" key="1">
    <citation type="journal article" date="2014" name="Nat. Commun.">
        <title>The tobacco genome sequence and its comparison with those of tomato and potato.</title>
        <authorList>
            <person name="Sierro N."/>
            <person name="Battey J.N."/>
            <person name="Ouadi S."/>
            <person name="Bakaher N."/>
            <person name="Bovet L."/>
            <person name="Willig A."/>
            <person name="Goepfert S."/>
            <person name="Peitsch M.C."/>
            <person name="Ivanov N.V."/>
        </authorList>
    </citation>
    <scope>NUCLEOTIDE SEQUENCE [LARGE SCALE GENOMIC DNA]</scope>
</reference>
<evidence type="ECO:0000256" key="16">
    <source>
        <dbReference type="SAM" id="Phobius"/>
    </source>
</evidence>
<keyword evidence="10" id="KW-0862">Zinc</keyword>
<evidence type="ECO:0000313" key="18">
    <source>
        <dbReference type="Proteomes" id="UP000790787"/>
    </source>
</evidence>
<keyword evidence="9" id="KW-0833">Ubl conjugation pathway</keyword>
<feature type="domain" description="RING-type" evidence="17">
    <location>
        <begin position="156"/>
        <end position="198"/>
    </location>
</feature>
<dbReference type="SMR" id="A0A1S4BA52"/>
<dbReference type="PANTHER" id="PTHR46913">
    <property type="entry name" value="RING-H2 FINGER PROTEIN ATL16"/>
    <property type="match status" value="1"/>
</dbReference>
<keyword evidence="6 16" id="KW-0812">Transmembrane</keyword>
<dbReference type="InterPro" id="IPR001841">
    <property type="entry name" value="Znf_RING"/>
</dbReference>
<evidence type="ECO:0000256" key="10">
    <source>
        <dbReference type="ARBA" id="ARBA00022833"/>
    </source>
</evidence>
<dbReference type="RefSeq" id="XP_016485744.1">
    <property type="nucleotide sequence ID" value="XM_016630258.2"/>
</dbReference>
<dbReference type="PaxDb" id="4097-A0A1S4BA52"/>